<feature type="region of interest" description="Disordered" evidence="1">
    <location>
        <begin position="112"/>
        <end position="141"/>
    </location>
</feature>
<gene>
    <name evidence="2" type="ORF">F8388_022284</name>
</gene>
<evidence type="ECO:0000313" key="2">
    <source>
        <dbReference type="EMBL" id="KAF4354562.1"/>
    </source>
</evidence>
<dbReference type="AlphaFoldDB" id="A0A7J6E876"/>
<name>A0A7J6E876_CANSA</name>
<evidence type="ECO:0000313" key="3">
    <source>
        <dbReference type="Proteomes" id="UP000525078"/>
    </source>
</evidence>
<accession>A0A7J6E876</accession>
<protein>
    <submittedName>
        <fullName evidence="2">Uncharacterized protein</fullName>
    </submittedName>
</protein>
<evidence type="ECO:0000256" key="1">
    <source>
        <dbReference type="SAM" id="MobiDB-lite"/>
    </source>
</evidence>
<feature type="compositionally biased region" description="Polar residues" evidence="1">
    <location>
        <begin position="560"/>
        <end position="570"/>
    </location>
</feature>
<feature type="region of interest" description="Disordered" evidence="1">
    <location>
        <begin position="560"/>
        <end position="609"/>
    </location>
</feature>
<reference evidence="2 3" key="1">
    <citation type="journal article" date="2020" name="bioRxiv">
        <title>Sequence and annotation of 42 cannabis genomes reveals extensive copy number variation in cannabinoid synthesis and pathogen resistance genes.</title>
        <authorList>
            <person name="Mckernan K.J."/>
            <person name="Helbert Y."/>
            <person name="Kane L.T."/>
            <person name="Ebling H."/>
            <person name="Zhang L."/>
            <person name="Liu B."/>
            <person name="Eaton Z."/>
            <person name="Mclaughlin S."/>
            <person name="Kingan S."/>
            <person name="Baybayan P."/>
            <person name="Concepcion G."/>
            <person name="Jordan M."/>
            <person name="Riva A."/>
            <person name="Barbazuk W."/>
            <person name="Harkins T."/>
        </authorList>
    </citation>
    <scope>NUCLEOTIDE SEQUENCE [LARGE SCALE GENOMIC DNA]</scope>
    <source>
        <strain evidence="3">cv. Jamaican Lion 4</strain>
        <tissue evidence="2">Leaf</tissue>
    </source>
</reference>
<organism evidence="2 3">
    <name type="scientific">Cannabis sativa</name>
    <name type="common">Hemp</name>
    <name type="synonym">Marijuana</name>
    <dbReference type="NCBI Taxonomy" id="3483"/>
    <lineage>
        <taxon>Eukaryota</taxon>
        <taxon>Viridiplantae</taxon>
        <taxon>Streptophyta</taxon>
        <taxon>Embryophyta</taxon>
        <taxon>Tracheophyta</taxon>
        <taxon>Spermatophyta</taxon>
        <taxon>Magnoliopsida</taxon>
        <taxon>eudicotyledons</taxon>
        <taxon>Gunneridae</taxon>
        <taxon>Pentapetalae</taxon>
        <taxon>rosids</taxon>
        <taxon>fabids</taxon>
        <taxon>Rosales</taxon>
        <taxon>Cannabaceae</taxon>
        <taxon>Cannabis</taxon>
    </lineage>
</organism>
<comment type="caution">
    <text evidence="2">The sequence shown here is derived from an EMBL/GenBank/DDBJ whole genome shotgun (WGS) entry which is preliminary data.</text>
</comment>
<dbReference type="Proteomes" id="UP000525078">
    <property type="component" value="Unassembled WGS sequence"/>
</dbReference>
<sequence>MEKLESAEAVDQEEQFRLAVESLFDEADKLLADNEPLEHNIQSDGNVTKDNLAQKTGDDANGIINCDGGRQEHTGMNHNLEALTHIIDDEKSIEISGDITSLVPPIVNVNNVHRDEQPNSNSQHSTGSVLPPPTVSQNHPPILLNNVMMRNNIQRSVIPSTNNNVQFQSPNHSNRTGTRPLSTIPILQTNQNQVVAAAQVNGIAHSFGRTNHHESNMIYSSHHQYQNVYPENVSPHQLGTIMNNNNQLVPNNMSTNYGNFVNGNNQYQQPQSSIYPPNSIFSPNTMMNTTGGMGVVNQFNRQINNSAQQVIFTPQLVMNNIGANLSAVENINPPGYNWGQQSQHAQMNNTQIPPMQYVVNYNPYGQNSSAASLRGGQNVSYHQQVQVPVPATQFDRVVINSTLHPNVQIVHHFNRRPIAQQEARNNEFRASSFNFTMPSSLSSSRTNLASQYSNVNVPPQVQPVQFGDTIIQPSNLSRVNLDNNQRQLQVNTTNNAMNSNHCRGGHSFFSRSQGTPNGGGVYGLTANSTNNTADHVLMNSQQGGVGVGIQSNGQATVIQNNNAASTQESEITSERRGRGRGRGRLTTKNPRDEIGESSTSSKRLKKEVGNEKEIAENQFYLVTAALDITNTAYDPSYEENGIAIDPHIRSFTSSSI</sequence>
<feature type="compositionally biased region" description="Polar residues" evidence="1">
    <location>
        <begin position="118"/>
        <end position="128"/>
    </location>
</feature>
<dbReference type="EMBL" id="JAATIP010000279">
    <property type="protein sequence ID" value="KAF4354562.1"/>
    <property type="molecule type" value="Genomic_DNA"/>
</dbReference>
<proteinExistence type="predicted"/>